<reference evidence="10" key="1">
    <citation type="journal article" date="2019" name="Int. J. Syst. Evol. Microbiol.">
        <title>The Global Catalogue of Microorganisms (GCM) 10K type strain sequencing project: providing services to taxonomists for standard genome sequencing and annotation.</title>
        <authorList>
            <consortium name="The Broad Institute Genomics Platform"/>
            <consortium name="The Broad Institute Genome Sequencing Center for Infectious Disease"/>
            <person name="Wu L."/>
            <person name="Ma J."/>
        </authorList>
    </citation>
    <scope>NUCLEOTIDE SEQUENCE [LARGE SCALE GENOMIC DNA]</scope>
    <source>
        <strain evidence="10">CGMCC 1.16031</strain>
    </source>
</reference>
<evidence type="ECO:0000256" key="3">
    <source>
        <dbReference type="ARBA" id="ARBA00014376"/>
    </source>
</evidence>
<evidence type="ECO:0000313" key="9">
    <source>
        <dbReference type="EMBL" id="MFC6440550.1"/>
    </source>
</evidence>
<dbReference type="InterPro" id="IPR006300">
    <property type="entry name" value="FlgB"/>
</dbReference>
<keyword evidence="10" id="KW-1185">Reference proteome</keyword>
<comment type="function">
    <text evidence="5 6">Structural component of flagellum, the bacterial motility apparatus. Part of the rod structure of flagellar basal body.</text>
</comment>
<comment type="subunit">
    <text evidence="6">The basal body constitutes a major portion of the flagellar organelle and consists of a number of rings mounted on a central rod.</text>
</comment>
<feature type="region of interest" description="Disordered" evidence="7">
    <location>
        <begin position="54"/>
        <end position="79"/>
    </location>
</feature>
<gene>
    <name evidence="9" type="primary">flgB</name>
    <name evidence="9" type="ORF">ACFP85_10365</name>
</gene>
<feature type="domain" description="Flagellar basal body rod protein N-terminal" evidence="8">
    <location>
        <begin position="11"/>
        <end position="39"/>
    </location>
</feature>
<sequence>MAISLDKLMGFHHSAMQLRDARMEVITGNITNANTPGYKAKDFDFKRALQEATGGISPSQSAVGKEAGSMSRTHENHFALSRFHSAQQQYVIPDQPDTGDGNTVDVQLERNKFLEESMRYQASVQFLDGKIKGMKKALSGGQG</sequence>
<keyword evidence="4 6" id="KW-0975">Bacterial flagellum</keyword>
<dbReference type="RefSeq" id="WP_131258344.1">
    <property type="nucleotide sequence ID" value="NZ_JBHSUS010000001.1"/>
</dbReference>
<evidence type="ECO:0000259" key="8">
    <source>
        <dbReference type="Pfam" id="PF00460"/>
    </source>
</evidence>
<organism evidence="9 10">
    <name type="scientific">Pseudobowmanella zhangzhouensis</name>
    <dbReference type="NCBI Taxonomy" id="1537679"/>
    <lineage>
        <taxon>Bacteria</taxon>
        <taxon>Pseudomonadati</taxon>
        <taxon>Pseudomonadota</taxon>
        <taxon>Gammaproteobacteria</taxon>
        <taxon>Alteromonadales</taxon>
        <taxon>Alteromonadaceae</taxon>
    </lineage>
</organism>
<evidence type="ECO:0000256" key="2">
    <source>
        <dbReference type="ARBA" id="ARBA00009677"/>
    </source>
</evidence>
<dbReference type="EMBL" id="JBHSUS010000001">
    <property type="protein sequence ID" value="MFC6440550.1"/>
    <property type="molecule type" value="Genomic_DNA"/>
</dbReference>
<dbReference type="PANTHER" id="PTHR30435:SF12">
    <property type="entry name" value="FLAGELLAR BASAL BODY ROD PROTEIN FLGB"/>
    <property type="match status" value="1"/>
</dbReference>
<evidence type="ECO:0000256" key="1">
    <source>
        <dbReference type="ARBA" id="ARBA00004117"/>
    </source>
</evidence>
<dbReference type="NCBIfam" id="TIGR01396">
    <property type="entry name" value="FlgB"/>
    <property type="match status" value="1"/>
</dbReference>
<evidence type="ECO:0000313" key="10">
    <source>
        <dbReference type="Proteomes" id="UP001596364"/>
    </source>
</evidence>
<keyword evidence="9" id="KW-0969">Cilium</keyword>
<evidence type="ECO:0000256" key="5">
    <source>
        <dbReference type="ARBA" id="ARBA00024934"/>
    </source>
</evidence>
<accession>A0ABW1XKP7</accession>
<dbReference type="InterPro" id="IPR001444">
    <property type="entry name" value="Flag_bb_rod_N"/>
</dbReference>
<evidence type="ECO:0000256" key="7">
    <source>
        <dbReference type="SAM" id="MobiDB-lite"/>
    </source>
</evidence>
<dbReference type="Pfam" id="PF00460">
    <property type="entry name" value="Flg_bb_rod"/>
    <property type="match status" value="1"/>
</dbReference>
<evidence type="ECO:0000256" key="4">
    <source>
        <dbReference type="ARBA" id="ARBA00023143"/>
    </source>
</evidence>
<proteinExistence type="inferred from homology"/>
<evidence type="ECO:0000256" key="6">
    <source>
        <dbReference type="PIRNR" id="PIRNR002889"/>
    </source>
</evidence>
<comment type="subcellular location">
    <subcellularLocation>
        <location evidence="1 6">Bacterial flagellum basal body</location>
    </subcellularLocation>
</comment>
<keyword evidence="9" id="KW-0966">Cell projection</keyword>
<dbReference type="PANTHER" id="PTHR30435">
    <property type="entry name" value="FLAGELLAR PROTEIN"/>
    <property type="match status" value="1"/>
</dbReference>
<name>A0ABW1XKP7_9ALTE</name>
<protein>
    <recommendedName>
        <fullName evidence="3 6">Flagellar basal body rod protein FlgB</fullName>
    </recommendedName>
</protein>
<comment type="caution">
    <text evidence="9">The sequence shown here is derived from an EMBL/GenBank/DDBJ whole genome shotgun (WGS) entry which is preliminary data.</text>
</comment>
<comment type="similarity">
    <text evidence="2 6">Belongs to the flagella basal body rod proteins family.</text>
</comment>
<dbReference type="Proteomes" id="UP001596364">
    <property type="component" value="Unassembled WGS sequence"/>
</dbReference>
<dbReference type="PIRSF" id="PIRSF002889">
    <property type="entry name" value="Rod_FlgB"/>
    <property type="match status" value="1"/>
</dbReference>
<keyword evidence="9" id="KW-0282">Flagellum</keyword>